<keyword evidence="1" id="KW-1133">Transmembrane helix</keyword>
<gene>
    <name evidence="2" type="ORF">U472_02210</name>
</gene>
<evidence type="ECO:0000313" key="2">
    <source>
        <dbReference type="EMBL" id="OCL28035.1"/>
    </source>
</evidence>
<accession>A0A1C0ACD9</accession>
<evidence type="ECO:0000256" key="1">
    <source>
        <dbReference type="SAM" id="Phobius"/>
    </source>
</evidence>
<dbReference type="EMBL" id="LWDV01000006">
    <property type="protein sequence ID" value="OCL28035.1"/>
    <property type="molecule type" value="Genomic_DNA"/>
</dbReference>
<reference evidence="3" key="1">
    <citation type="submission" date="2016-07" db="EMBL/GenBank/DDBJ databases">
        <authorList>
            <person name="Florea S."/>
            <person name="Webb J.S."/>
            <person name="Jaromczyk J."/>
            <person name="Schardl C.L."/>
        </authorList>
    </citation>
    <scope>NUCLEOTIDE SEQUENCE [LARGE SCALE GENOMIC DNA]</scope>
    <source>
        <strain evidence="3">Z6</strain>
    </source>
</reference>
<sequence>MMNKQTLIDSSFFIILFFLLFSSVSYAEQGHFTVIAEKSGDTIFETAMAVSVGDYYINEQNKKYRIIKVDGKKCVAKFEETVKLIEDEDNLFALSQGLLAQNGNKLIALYNTHSDESYKPTSGTHSEPGKGDVFNVAAVLAQALEKKGIEVIHNKSKHDPHDGGAYERSRRTATRLARRRPDAIFDIHRDGVPNSKEYTANINGKKFGQVRIVVGRQNPQMKVNDKFAKEIKAVSDKYYPGLIKGIFYAKGKYNQDLSPRSLILEFATYVQPQEAANVSVNLFADSVSKLLYGGEEEGALGLGGTTTAQTKRNESSGAFSAIGIILVIVLVIGGFLFFANKGGAGGAFSNSLGVKEEKDDGGEDDN</sequence>
<name>A0A1C0ACD9_9FIRM</name>
<evidence type="ECO:0008006" key="4">
    <source>
        <dbReference type="Google" id="ProtNLM"/>
    </source>
</evidence>
<protein>
    <recommendedName>
        <fullName evidence="4">Stage II sporulation protein P</fullName>
    </recommendedName>
</protein>
<feature type="transmembrane region" description="Helical" evidence="1">
    <location>
        <begin position="318"/>
        <end position="339"/>
    </location>
</feature>
<keyword evidence="3" id="KW-1185">Reference proteome</keyword>
<comment type="caution">
    <text evidence="2">The sequence shown here is derived from an EMBL/GenBank/DDBJ whole genome shotgun (WGS) entry which is preliminary data.</text>
</comment>
<dbReference type="InterPro" id="IPR010897">
    <property type="entry name" value="Spore_II_P"/>
</dbReference>
<evidence type="ECO:0000313" key="3">
    <source>
        <dbReference type="Proteomes" id="UP000093514"/>
    </source>
</evidence>
<keyword evidence="1" id="KW-0812">Transmembrane</keyword>
<organism evidence="2 3">
    <name type="scientific">Orenia metallireducens</name>
    <dbReference type="NCBI Taxonomy" id="1413210"/>
    <lineage>
        <taxon>Bacteria</taxon>
        <taxon>Bacillati</taxon>
        <taxon>Bacillota</taxon>
        <taxon>Clostridia</taxon>
        <taxon>Halanaerobiales</taxon>
        <taxon>Halobacteroidaceae</taxon>
        <taxon>Orenia</taxon>
    </lineage>
</organism>
<dbReference type="NCBIfam" id="TIGR02867">
    <property type="entry name" value="spore_II_P"/>
    <property type="match status" value="1"/>
</dbReference>
<dbReference type="Proteomes" id="UP000093514">
    <property type="component" value="Unassembled WGS sequence"/>
</dbReference>
<dbReference type="Pfam" id="PF07454">
    <property type="entry name" value="SpoIIP"/>
    <property type="match status" value="1"/>
</dbReference>
<reference evidence="2 3" key="2">
    <citation type="submission" date="2016-08" db="EMBL/GenBank/DDBJ databases">
        <title>Orenia metallireducens sp. nov. strain Z6, a Novel Metal-reducing Firmicute from the Deep Subsurface.</title>
        <authorList>
            <person name="Maxim B.I."/>
            <person name="Kenneth K."/>
            <person name="Flynn T.M."/>
            <person name="Oloughlin E.J."/>
            <person name="Locke R.A."/>
            <person name="Weber J.R."/>
            <person name="Egan S.M."/>
            <person name="Mackie R.I."/>
            <person name="Cann I.K."/>
        </authorList>
    </citation>
    <scope>NUCLEOTIDE SEQUENCE [LARGE SCALE GENOMIC DNA]</scope>
    <source>
        <strain evidence="2 3">Z6</strain>
    </source>
</reference>
<proteinExistence type="predicted"/>
<keyword evidence="1" id="KW-0472">Membrane</keyword>
<dbReference type="AlphaFoldDB" id="A0A1C0ACD9"/>